<dbReference type="Gene3D" id="1.10.10.60">
    <property type="entry name" value="Homeodomain-like"/>
    <property type="match status" value="1"/>
</dbReference>
<protein>
    <submittedName>
        <fullName evidence="5">Helix-turn-helix domain-containing protein</fullName>
    </submittedName>
</protein>
<evidence type="ECO:0000256" key="3">
    <source>
        <dbReference type="ARBA" id="ARBA00023163"/>
    </source>
</evidence>
<dbReference type="InterPro" id="IPR009057">
    <property type="entry name" value="Homeodomain-like_sf"/>
</dbReference>
<evidence type="ECO:0000256" key="2">
    <source>
        <dbReference type="ARBA" id="ARBA00023125"/>
    </source>
</evidence>
<dbReference type="OrthoDB" id="9816214at2"/>
<evidence type="ECO:0000313" key="6">
    <source>
        <dbReference type="Proteomes" id="UP000198942"/>
    </source>
</evidence>
<dbReference type="InterPro" id="IPR018060">
    <property type="entry name" value="HTH_AraC"/>
</dbReference>
<keyword evidence="3" id="KW-0804">Transcription</keyword>
<dbReference type="RefSeq" id="WP_091221728.1">
    <property type="nucleotide sequence ID" value="NZ_FOCL01000019.1"/>
</dbReference>
<dbReference type="EMBL" id="FOCL01000019">
    <property type="protein sequence ID" value="SEP03452.1"/>
    <property type="molecule type" value="Genomic_DNA"/>
</dbReference>
<dbReference type="Proteomes" id="UP000198942">
    <property type="component" value="Unassembled WGS sequence"/>
</dbReference>
<organism evidence="5 6">
    <name type="scientific">Mucilaginibacter gossypiicola</name>
    <dbReference type="NCBI Taxonomy" id="551995"/>
    <lineage>
        <taxon>Bacteria</taxon>
        <taxon>Pseudomonadati</taxon>
        <taxon>Bacteroidota</taxon>
        <taxon>Sphingobacteriia</taxon>
        <taxon>Sphingobacteriales</taxon>
        <taxon>Sphingobacteriaceae</taxon>
        <taxon>Mucilaginibacter</taxon>
    </lineage>
</organism>
<accession>A0A1H8UJQ3</accession>
<dbReference type="PROSITE" id="PS01124">
    <property type="entry name" value="HTH_ARAC_FAMILY_2"/>
    <property type="match status" value="1"/>
</dbReference>
<feature type="domain" description="HTH araC/xylS-type" evidence="4">
    <location>
        <begin position="201"/>
        <end position="302"/>
    </location>
</feature>
<dbReference type="SUPFAM" id="SSF46689">
    <property type="entry name" value="Homeodomain-like"/>
    <property type="match status" value="1"/>
</dbReference>
<keyword evidence="2" id="KW-0238">DNA-binding</keyword>
<proteinExistence type="predicted"/>
<name>A0A1H8UJQ3_9SPHI</name>
<dbReference type="AlphaFoldDB" id="A0A1H8UJQ3"/>
<evidence type="ECO:0000259" key="4">
    <source>
        <dbReference type="PROSITE" id="PS01124"/>
    </source>
</evidence>
<keyword evidence="6" id="KW-1185">Reference proteome</keyword>
<sequence length="304" mass="35346">MKKTSQAPVSVHSISELHKLMGLRGPAHPMISLVDNTKVVINLDKMPDSFVLDFYKISYKKTMKGRIGYGQGYYDFDEGGLIFTAPHQVIHFDRDVEYYGFSILFHPDLLRNYPLGKNMTKYGFFSYDTREALHLSEKERNIILNIMEQIGAELETNIDDFSQDVIISYLEVLLNYSNRFYKRQFITRKALNHDLLTNMEELLAAYFEERQGLKIGLPTVEHLADQLNLSPRYLSDMLRSLTGQSAQQHIHQKLIDKAKEYLTTTNLSVSEIAYMLGFERPQSFNKLFRKKTELSPLEFKQTFN</sequence>
<dbReference type="PANTHER" id="PTHR43280:SF32">
    <property type="entry name" value="TRANSCRIPTIONAL REGULATORY PROTEIN"/>
    <property type="match status" value="1"/>
</dbReference>
<dbReference type="Pfam" id="PF12833">
    <property type="entry name" value="HTH_18"/>
    <property type="match status" value="1"/>
</dbReference>
<dbReference type="SMART" id="SM00342">
    <property type="entry name" value="HTH_ARAC"/>
    <property type="match status" value="1"/>
</dbReference>
<dbReference type="PANTHER" id="PTHR43280">
    <property type="entry name" value="ARAC-FAMILY TRANSCRIPTIONAL REGULATOR"/>
    <property type="match status" value="1"/>
</dbReference>
<dbReference type="GO" id="GO:0003700">
    <property type="term" value="F:DNA-binding transcription factor activity"/>
    <property type="evidence" value="ECO:0007669"/>
    <property type="project" value="InterPro"/>
</dbReference>
<gene>
    <name evidence="5" type="ORF">SAMN05192574_119102</name>
</gene>
<dbReference type="STRING" id="551995.SAMN05192574_119102"/>
<dbReference type="GO" id="GO:0043565">
    <property type="term" value="F:sequence-specific DNA binding"/>
    <property type="evidence" value="ECO:0007669"/>
    <property type="project" value="InterPro"/>
</dbReference>
<evidence type="ECO:0000256" key="1">
    <source>
        <dbReference type="ARBA" id="ARBA00023015"/>
    </source>
</evidence>
<evidence type="ECO:0000313" key="5">
    <source>
        <dbReference type="EMBL" id="SEP03452.1"/>
    </source>
</evidence>
<keyword evidence="1" id="KW-0805">Transcription regulation</keyword>
<reference evidence="6" key="1">
    <citation type="submission" date="2016-10" db="EMBL/GenBank/DDBJ databases">
        <authorList>
            <person name="Varghese N."/>
            <person name="Submissions S."/>
        </authorList>
    </citation>
    <scope>NUCLEOTIDE SEQUENCE [LARGE SCALE GENOMIC DNA]</scope>
    <source>
        <strain evidence="6">Gh-48</strain>
    </source>
</reference>